<keyword evidence="9 10" id="KW-1015">Disulfide bond</keyword>
<comment type="subunit">
    <text evidence="10">Heterohexamer.</text>
</comment>
<dbReference type="Gene3D" id="1.10.287.810">
    <property type="entry name" value="Mitochondrial import inner membrane translocase subunit tim13 like domains"/>
    <property type="match status" value="1"/>
</dbReference>
<evidence type="ECO:0000256" key="8">
    <source>
        <dbReference type="ARBA" id="ARBA00023128"/>
    </source>
</evidence>
<keyword evidence="13" id="KW-1185">Reference proteome</keyword>
<keyword evidence="6 10" id="KW-0653">Protein transport</keyword>
<comment type="subcellular location">
    <subcellularLocation>
        <location evidence="10">Mitochondrion inner membrane</location>
        <topology evidence="10">Peripheral membrane protein</topology>
        <orientation evidence="10">Intermembrane side</orientation>
    </subcellularLocation>
</comment>
<comment type="domain">
    <text evidence="10">The twin CX3C motif contains 4 conserved Cys residues that form 2 disulfide bonds in the mitochondrial intermembrane space.</text>
</comment>
<dbReference type="InterPro" id="IPR004217">
    <property type="entry name" value="Tim10-like"/>
</dbReference>
<evidence type="ECO:0000256" key="2">
    <source>
        <dbReference type="ARBA" id="ARBA00022448"/>
    </source>
</evidence>
<keyword evidence="4 10" id="KW-0472">Membrane</keyword>
<proteinExistence type="inferred from homology"/>
<accession>A0A1R1XA20</accession>
<evidence type="ECO:0000256" key="5">
    <source>
        <dbReference type="ARBA" id="ARBA00022833"/>
    </source>
</evidence>
<dbReference type="GO" id="GO:0015031">
    <property type="term" value="P:protein transport"/>
    <property type="evidence" value="ECO:0007669"/>
    <property type="project" value="UniProtKB-KW"/>
</dbReference>
<dbReference type="OrthoDB" id="1551503at2759"/>
<dbReference type="InterPro" id="IPR035427">
    <property type="entry name" value="Tim10-like_dom_sf"/>
</dbReference>
<comment type="similarity">
    <text evidence="1 10">Belongs to the small Tim family.</text>
</comment>
<gene>
    <name evidence="12" type="ORF">AYI69_g9817</name>
</gene>
<evidence type="ECO:0000256" key="6">
    <source>
        <dbReference type="ARBA" id="ARBA00022927"/>
    </source>
</evidence>
<dbReference type="GO" id="GO:0046872">
    <property type="term" value="F:metal ion binding"/>
    <property type="evidence" value="ECO:0007669"/>
    <property type="project" value="UniProtKB-KW"/>
</dbReference>
<dbReference type="Proteomes" id="UP000187429">
    <property type="component" value="Unassembled WGS sequence"/>
</dbReference>
<protein>
    <recommendedName>
        <fullName evidence="10">Mitochondrial import inner membrane translocase subunit</fullName>
    </recommendedName>
</protein>
<keyword evidence="7 10" id="KW-0811">Translocation</keyword>
<dbReference type="InterPro" id="IPR050673">
    <property type="entry name" value="Mito_inner_translocase_sub"/>
</dbReference>
<evidence type="ECO:0000313" key="13">
    <source>
        <dbReference type="Proteomes" id="UP000187429"/>
    </source>
</evidence>
<comment type="caution">
    <text evidence="12">The sequence shown here is derived from an EMBL/GenBank/DDBJ whole genome shotgun (WGS) entry which is preliminary data.</text>
</comment>
<keyword evidence="2 10" id="KW-0813">Transport</keyword>
<sequence>MFGGIGRNQPAQDYQLQAMLEQKQVKDFMKMYSNLVARCFNDCVTSFDEKSLTERESTCSKNCANKFMKHNERLGARFAEENQALMEDQARK</sequence>
<keyword evidence="5" id="KW-0862">Zinc</keyword>
<evidence type="ECO:0000256" key="9">
    <source>
        <dbReference type="ARBA" id="ARBA00023157"/>
    </source>
</evidence>
<evidence type="ECO:0000256" key="10">
    <source>
        <dbReference type="RuleBase" id="RU367043"/>
    </source>
</evidence>
<evidence type="ECO:0000313" key="12">
    <source>
        <dbReference type="EMBL" id="OMJ11462.1"/>
    </source>
</evidence>
<organism evidence="12 13">
    <name type="scientific">Smittium culicis</name>
    <dbReference type="NCBI Taxonomy" id="133412"/>
    <lineage>
        <taxon>Eukaryota</taxon>
        <taxon>Fungi</taxon>
        <taxon>Fungi incertae sedis</taxon>
        <taxon>Zoopagomycota</taxon>
        <taxon>Kickxellomycotina</taxon>
        <taxon>Harpellomycetes</taxon>
        <taxon>Harpellales</taxon>
        <taxon>Legeriomycetaceae</taxon>
        <taxon>Smittium</taxon>
    </lineage>
</organism>
<dbReference type="EMBL" id="LSSM01006050">
    <property type="protein sequence ID" value="OMJ11462.1"/>
    <property type="molecule type" value="Genomic_DNA"/>
</dbReference>
<keyword evidence="3" id="KW-0479">Metal-binding</keyword>
<evidence type="ECO:0000256" key="4">
    <source>
        <dbReference type="ARBA" id="ARBA00022792"/>
    </source>
</evidence>
<dbReference type="SUPFAM" id="SSF144122">
    <property type="entry name" value="Tim10-like"/>
    <property type="match status" value="1"/>
</dbReference>
<evidence type="ECO:0000256" key="7">
    <source>
        <dbReference type="ARBA" id="ARBA00023010"/>
    </source>
</evidence>
<dbReference type="PANTHER" id="PTHR13172">
    <property type="entry name" value="MITOCHONDRIAL IMPORT INNER MEMBRANE TRANSLOCASE SUBUNIT TIM9B"/>
    <property type="match status" value="1"/>
</dbReference>
<dbReference type="AlphaFoldDB" id="A0A1R1XA20"/>
<keyword evidence="4 10" id="KW-0999">Mitochondrion inner membrane</keyword>
<reference evidence="13" key="1">
    <citation type="submission" date="2017-01" db="EMBL/GenBank/DDBJ databases">
        <authorList>
            <person name="Wang Y."/>
            <person name="White M."/>
            <person name="Kvist S."/>
            <person name="Moncalvo J.-M."/>
        </authorList>
    </citation>
    <scope>NUCLEOTIDE SEQUENCE [LARGE SCALE GENOMIC DNA]</scope>
    <source>
        <strain evidence="13">ID-206-W2</strain>
    </source>
</reference>
<dbReference type="Pfam" id="PF02953">
    <property type="entry name" value="zf-Tim10_DDP"/>
    <property type="match status" value="1"/>
</dbReference>
<dbReference type="GO" id="GO:0005743">
    <property type="term" value="C:mitochondrial inner membrane"/>
    <property type="evidence" value="ECO:0007669"/>
    <property type="project" value="UniProtKB-SubCell"/>
</dbReference>
<comment type="function">
    <text evidence="10">Mitochondrial intermembrane chaperone that participates in the import and insertion of some multi-pass transmembrane proteins into the mitochondrial inner membrane. Also required for the transfer of beta-barrel precursors from the TOM complex to the sorting and assembly machinery (SAM complex) of the outer membrane. Acts as a chaperone-like protein that protects the hydrophobic precursors from aggregation and guide them through the mitochondrial intermembrane space.</text>
</comment>
<evidence type="ECO:0000259" key="11">
    <source>
        <dbReference type="Pfam" id="PF02953"/>
    </source>
</evidence>
<name>A0A1R1XA20_9FUNG</name>
<evidence type="ECO:0000256" key="3">
    <source>
        <dbReference type="ARBA" id="ARBA00022723"/>
    </source>
</evidence>
<evidence type="ECO:0000256" key="1">
    <source>
        <dbReference type="ARBA" id="ARBA00006720"/>
    </source>
</evidence>
<keyword evidence="8 10" id="KW-0496">Mitochondrion</keyword>
<keyword evidence="10" id="KW-0143">Chaperone</keyword>
<feature type="domain" description="Tim10-like" evidence="11">
    <location>
        <begin position="18"/>
        <end position="80"/>
    </location>
</feature>